<keyword evidence="5" id="KW-0719">Serine esterase</keyword>
<dbReference type="InterPro" id="IPR011118">
    <property type="entry name" value="Tannase/feruloyl_esterase"/>
</dbReference>
<dbReference type="PANTHER" id="PTHR33938">
    <property type="entry name" value="FERULOYL ESTERASE B-RELATED"/>
    <property type="match status" value="1"/>
</dbReference>
<evidence type="ECO:0000256" key="13">
    <source>
        <dbReference type="ARBA" id="ARBA00023157"/>
    </source>
</evidence>
<keyword evidence="21" id="KW-1185">Reference proteome</keyword>
<dbReference type="InterPro" id="IPR036259">
    <property type="entry name" value="MFS_trans_sf"/>
</dbReference>
<keyword evidence="4" id="KW-0813">Transport</keyword>
<dbReference type="PROSITE" id="PS00463">
    <property type="entry name" value="ZN2_CY6_FUNGAL_1"/>
    <property type="match status" value="1"/>
</dbReference>
<evidence type="ECO:0000256" key="2">
    <source>
        <dbReference type="ARBA" id="ARBA00006249"/>
    </source>
</evidence>
<evidence type="ECO:0000259" key="18">
    <source>
        <dbReference type="PROSITE" id="PS50048"/>
    </source>
</evidence>
<dbReference type="InterPro" id="IPR001138">
    <property type="entry name" value="Zn2Cys6_DnaBD"/>
</dbReference>
<evidence type="ECO:0000313" key="20">
    <source>
        <dbReference type="EMBL" id="KAH7239934.1"/>
    </source>
</evidence>
<dbReference type="Gene3D" id="4.10.240.10">
    <property type="entry name" value="Zn(2)-C6 fungal-type DNA-binding domain"/>
    <property type="match status" value="1"/>
</dbReference>
<keyword evidence="10" id="KW-0106">Calcium</keyword>
<feature type="transmembrane region" description="Helical" evidence="17">
    <location>
        <begin position="1603"/>
        <end position="1625"/>
    </location>
</feature>
<comment type="similarity">
    <text evidence="3">Belongs to the major facilitator superfamily. Sugar transporter (TC 2.A.1.1) family.</text>
</comment>
<keyword evidence="11 17" id="KW-1133">Transmembrane helix</keyword>
<protein>
    <recommendedName>
        <fullName evidence="15">Carboxylic ester hydrolase</fullName>
        <ecNumber evidence="15">3.1.1.-</ecNumber>
    </recommendedName>
</protein>
<dbReference type="Pfam" id="PF00172">
    <property type="entry name" value="Zn_clus"/>
    <property type="match status" value="1"/>
</dbReference>
<accession>A0A9P9GL27</accession>
<feature type="transmembrane region" description="Helical" evidence="17">
    <location>
        <begin position="1349"/>
        <end position="1366"/>
    </location>
</feature>
<organism evidence="20 21">
    <name type="scientific">Fusarium redolens</name>
    <dbReference type="NCBI Taxonomy" id="48865"/>
    <lineage>
        <taxon>Eukaryota</taxon>
        <taxon>Fungi</taxon>
        <taxon>Dikarya</taxon>
        <taxon>Ascomycota</taxon>
        <taxon>Pezizomycotina</taxon>
        <taxon>Sordariomycetes</taxon>
        <taxon>Hypocreomycetidae</taxon>
        <taxon>Hypocreales</taxon>
        <taxon>Nectriaceae</taxon>
        <taxon>Fusarium</taxon>
        <taxon>Fusarium redolens species complex</taxon>
    </lineage>
</organism>
<dbReference type="InterPro" id="IPR021858">
    <property type="entry name" value="Fun_TF"/>
</dbReference>
<dbReference type="GO" id="GO:0022857">
    <property type="term" value="F:transmembrane transporter activity"/>
    <property type="evidence" value="ECO:0007669"/>
    <property type="project" value="InterPro"/>
</dbReference>
<dbReference type="EMBL" id="JAGMUX010000014">
    <property type="protein sequence ID" value="KAH7239934.1"/>
    <property type="molecule type" value="Genomic_DNA"/>
</dbReference>
<keyword evidence="14" id="KW-0539">Nucleus</keyword>
<dbReference type="OrthoDB" id="4540492at2759"/>
<feature type="signal peptide" evidence="15">
    <location>
        <begin position="1"/>
        <end position="18"/>
    </location>
</feature>
<dbReference type="GO" id="GO:0016020">
    <property type="term" value="C:membrane"/>
    <property type="evidence" value="ECO:0007669"/>
    <property type="project" value="UniProtKB-SubCell"/>
</dbReference>
<dbReference type="GO" id="GO:0008270">
    <property type="term" value="F:zinc ion binding"/>
    <property type="evidence" value="ECO:0007669"/>
    <property type="project" value="InterPro"/>
</dbReference>
<dbReference type="InterPro" id="IPR005828">
    <property type="entry name" value="MFS_sugar_transport-like"/>
</dbReference>
<comment type="subcellular location">
    <subcellularLocation>
        <location evidence="1">Membrane</location>
        <topology evidence="1">Multi-pass membrane protein</topology>
    </subcellularLocation>
</comment>
<feature type="transmembrane region" description="Helical" evidence="17">
    <location>
        <begin position="1573"/>
        <end position="1597"/>
    </location>
</feature>
<feature type="chain" id="PRO_5040536517" description="Carboxylic ester hydrolase" evidence="15">
    <location>
        <begin position="19"/>
        <end position="1677"/>
    </location>
</feature>
<evidence type="ECO:0000256" key="14">
    <source>
        <dbReference type="ARBA" id="ARBA00023242"/>
    </source>
</evidence>
<evidence type="ECO:0000256" key="1">
    <source>
        <dbReference type="ARBA" id="ARBA00004141"/>
    </source>
</evidence>
<dbReference type="Pfam" id="PF00083">
    <property type="entry name" value="Sugar_tr"/>
    <property type="match status" value="1"/>
</dbReference>
<evidence type="ECO:0000256" key="17">
    <source>
        <dbReference type="SAM" id="Phobius"/>
    </source>
</evidence>
<dbReference type="RefSeq" id="XP_046045728.1">
    <property type="nucleotide sequence ID" value="XM_046197760.1"/>
</dbReference>
<dbReference type="PANTHER" id="PTHR33938:SF7">
    <property type="entry name" value="CARBOXYLIC ESTER HYDROLASE"/>
    <property type="match status" value="1"/>
</dbReference>
<keyword evidence="12 17" id="KW-0472">Membrane</keyword>
<evidence type="ECO:0000256" key="10">
    <source>
        <dbReference type="ARBA" id="ARBA00022837"/>
    </source>
</evidence>
<evidence type="ECO:0000256" key="11">
    <source>
        <dbReference type="ARBA" id="ARBA00022989"/>
    </source>
</evidence>
<evidence type="ECO:0000256" key="7">
    <source>
        <dbReference type="ARBA" id="ARBA00022723"/>
    </source>
</evidence>
<dbReference type="GO" id="GO:0000981">
    <property type="term" value="F:DNA-binding transcription factor activity, RNA polymerase II-specific"/>
    <property type="evidence" value="ECO:0007669"/>
    <property type="project" value="InterPro"/>
</dbReference>
<proteinExistence type="inferred from homology"/>
<dbReference type="SMART" id="SM00066">
    <property type="entry name" value="GAL4"/>
    <property type="match status" value="1"/>
</dbReference>
<evidence type="ECO:0000256" key="9">
    <source>
        <dbReference type="ARBA" id="ARBA00022801"/>
    </source>
</evidence>
<dbReference type="PROSITE" id="PS50048">
    <property type="entry name" value="ZN2_CY6_FUNGAL_2"/>
    <property type="match status" value="1"/>
</dbReference>
<feature type="transmembrane region" description="Helical" evidence="17">
    <location>
        <begin position="1281"/>
        <end position="1303"/>
    </location>
</feature>
<dbReference type="PROSITE" id="PS50850">
    <property type="entry name" value="MFS"/>
    <property type="match status" value="1"/>
</dbReference>
<evidence type="ECO:0000256" key="15">
    <source>
        <dbReference type="RuleBase" id="RU361238"/>
    </source>
</evidence>
<dbReference type="SUPFAM" id="SSF103473">
    <property type="entry name" value="MFS general substrate transporter"/>
    <property type="match status" value="1"/>
</dbReference>
<feature type="region of interest" description="Disordered" evidence="16">
    <location>
        <begin position="593"/>
        <end position="622"/>
    </location>
</feature>
<dbReference type="FunFam" id="1.20.1250.20:FF:000134">
    <property type="entry name" value="MFS sugar transporter protein"/>
    <property type="match status" value="1"/>
</dbReference>
<sequence>MRQSFAVIMAALASPSLASSLSELCTVSNLKAALPSNGTLLGINMIPSSITASTAVYNASASMGGGPMRRDTDTYNYCNVTVAYTHGSKGDTVNLKYAFPDPENFKSRFYVAGGGGYSLNTDTTGGLKYGAAAGATDGGYDAFNYSLDEKFLLGNGSINWDATYMFSYQALGEMTHIGKSITKNLYGLSKSSKVYTYYEGCSDGGREGMSQVQRWGDEYDGVIAGAPAFRFAQQQVLHVYPATVEHTLDYYPPPCELKKIVNATIEACDALDGRKDGVISRTDLCKINFKLKSLIGKKYYCAAETSSSLGFGFSKRQAPGSQTSNAPEQNGTITAEGVAVAQAIYDGIFNSKDERAYLSWQIGSELSDGEPTYDNNTNKWTLNIPSTGGMYVAKFIELLDLDNLDNLNNVTYDTLVDWINTGMVRYYDSLQTTHPDLTAFQEAGGKLLHYHGESDPSIPAGSSVHYWQSVRSIMYPKLSDEKAQKALSEWYQFYLVPGAGHCGTNSLQPGPYPQNNMNVMIDWVENGKQPSRLNATVSSGDYKGETQMLCQWPKRPLWKNEKRFECVNDEKSVESWTYSFNAFKIPAIDISIQSHMGSPNPSDESLPSPIPQQQPKTQRSRGGCQTCRVKKVKCDETRPICRRCTRLELSCDYTRIPRKKYTRRVIASPVASTPANLIASADVASTPSTSFTTPGDHPYSGEAYSAGLGGGPLSDTQSADISLPPLGTIADDGLELELSPDCAAILFPSDHSAIHFFRFVLPGMVGTRISMHSGPGLVWKLAQQSPMVLHMVCAVSGQSWSEKTTGSESDAEFRRMRAIQHYRDGLQMLAAATQIPSEITYLPPVLATLWLMLLYELKFGDGCGIGFDAHLRGATSILLGRSQLTSNETNEAHMSHIIKAESFCPVSCKILIWLSHADGGAVLNGFGGAFNNLLGDSSSGMSESEAQSRLERVRQLQKRSVLANYDLWGRSYPQTELLEDLQCSDLSCFDAESAQLKFMVGALAAAEYSDKVPHGSWRQSVAGAIRSVRYRYGELISVANRLELPNDGPHLRFVMELQSVVSCFHAIFVCFLRIIHGSKAMVSEQRETMKEIMSLAFKVYRDQGEPGLARLGWPLFVVAIESDDILHRSWVLDRFSELASHGENYRQAYQAIRVAVAAISSSTKTMWSPTGIIGPFQPKSSRLTVMLLVATAAVYATTAGYDSALMSGINIIPSYTEFLNLNTTTRALNVSANFIGWGIASLTMGPVVNAIGRKNSILVALLTKLFSIGLVAGSQDFAMFLSGRIILGLASGLSSIAGSTWLAETLPPKIRGLGLSITFSVYYVGALISAGITYRTAEISGEWSWRLPILLQSMFSLICIFCLLLTPESPRWLAHQDMLEEALQVIASIAANGEQSNQEVCEQYQGMVDSRERERSEGKTASYTELFTTRSARRRVMLAVSVAVIVMASGNNIASFFLGDMLTNAGITNRTTQLQINIVLQSWCLVCAMIGTFLMDRAGRKTLCLSACVGMTILMFVIGALTKAFSTSQDLAGIYGTVACIFLFMGAYSVGITPITQLYPPEVLSYSIRTNGMAIWAGTIAIFASYSIGTTLVFPIALEAISWRLYFIIGAWDVLETIFVAVFWVETKGLSLEEIDELFEGVVYNGHGVAEVREDGVMTKDQDGKDRSVSISQSATE</sequence>
<dbReference type="InterPro" id="IPR020846">
    <property type="entry name" value="MFS_dom"/>
</dbReference>
<feature type="transmembrane region" description="Helical" evidence="17">
    <location>
        <begin position="1478"/>
        <end position="1495"/>
    </location>
</feature>
<dbReference type="InterPro" id="IPR036864">
    <property type="entry name" value="Zn2-C6_fun-type_DNA-bd_sf"/>
</dbReference>
<dbReference type="CDD" id="cd00067">
    <property type="entry name" value="GAL4"/>
    <property type="match status" value="1"/>
</dbReference>
<feature type="transmembrane region" description="Helical" evidence="17">
    <location>
        <begin position="1185"/>
        <end position="1212"/>
    </location>
</feature>
<reference evidence="20" key="1">
    <citation type="journal article" date="2021" name="Nat. Commun.">
        <title>Genetic determinants of endophytism in the Arabidopsis root mycobiome.</title>
        <authorList>
            <person name="Mesny F."/>
            <person name="Miyauchi S."/>
            <person name="Thiergart T."/>
            <person name="Pickel B."/>
            <person name="Atanasova L."/>
            <person name="Karlsson M."/>
            <person name="Huettel B."/>
            <person name="Barry K.W."/>
            <person name="Haridas S."/>
            <person name="Chen C."/>
            <person name="Bauer D."/>
            <person name="Andreopoulos W."/>
            <person name="Pangilinan J."/>
            <person name="LaButti K."/>
            <person name="Riley R."/>
            <person name="Lipzen A."/>
            <person name="Clum A."/>
            <person name="Drula E."/>
            <person name="Henrissat B."/>
            <person name="Kohler A."/>
            <person name="Grigoriev I.V."/>
            <person name="Martin F.M."/>
            <person name="Hacquard S."/>
        </authorList>
    </citation>
    <scope>NUCLEOTIDE SEQUENCE</scope>
    <source>
        <strain evidence="20">MPI-CAGE-AT-0023</strain>
    </source>
</reference>
<dbReference type="InterPro" id="IPR029058">
    <property type="entry name" value="AB_hydrolase_fold"/>
</dbReference>
<dbReference type="Gene3D" id="1.20.1250.20">
    <property type="entry name" value="MFS general substrate transporter like domains"/>
    <property type="match status" value="1"/>
</dbReference>
<dbReference type="SUPFAM" id="SSF53474">
    <property type="entry name" value="alpha/beta-Hydrolases"/>
    <property type="match status" value="1"/>
</dbReference>
<gene>
    <name evidence="20" type="ORF">BKA55DRAFT_665941</name>
</gene>
<evidence type="ECO:0000259" key="19">
    <source>
        <dbReference type="PROSITE" id="PS50850"/>
    </source>
</evidence>
<feature type="domain" description="Zn(2)-C6 fungal-type" evidence="18">
    <location>
        <begin position="623"/>
        <end position="653"/>
    </location>
</feature>
<dbReference type="GO" id="GO:0030600">
    <property type="term" value="F:feruloyl esterase activity"/>
    <property type="evidence" value="ECO:0007669"/>
    <property type="project" value="UniProtKB-ARBA"/>
</dbReference>
<evidence type="ECO:0000256" key="3">
    <source>
        <dbReference type="ARBA" id="ARBA00010992"/>
    </source>
</evidence>
<keyword evidence="7" id="KW-0479">Metal-binding</keyword>
<keyword evidence="8 15" id="KW-0732">Signal</keyword>
<keyword evidence="13" id="KW-1015">Disulfide bond</keyword>
<dbReference type="EC" id="3.1.1.-" evidence="15"/>
<keyword evidence="9 15" id="KW-0378">Hydrolase</keyword>
<comment type="caution">
    <text evidence="20">The sequence shown here is derived from an EMBL/GenBank/DDBJ whole genome shotgun (WGS) entry which is preliminary data.</text>
</comment>
<evidence type="ECO:0000256" key="12">
    <source>
        <dbReference type="ARBA" id="ARBA00023136"/>
    </source>
</evidence>
<evidence type="ECO:0000256" key="5">
    <source>
        <dbReference type="ARBA" id="ARBA00022487"/>
    </source>
</evidence>
<dbReference type="GeneID" id="70227714"/>
<dbReference type="Pfam" id="PF07519">
    <property type="entry name" value="Tannase"/>
    <property type="match status" value="1"/>
</dbReference>
<feature type="compositionally biased region" description="Polar residues" evidence="16">
    <location>
        <begin position="593"/>
        <end position="617"/>
    </location>
</feature>
<feature type="transmembrane region" description="Helical" evidence="17">
    <location>
        <begin position="1436"/>
        <end position="1458"/>
    </location>
</feature>
<dbReference type="Proteomes" id="UP000720189">
    <property type="component" value="Unassembled WGS sequence"/>
</dbReference>
<feature type="domain" description="Major facilitator superfamily (MFS) profile" evidence="19">
    <location>
        <begin position="1188"/>
        <end position="1628"/>
    </location>
</feature>
<keyword evidence="6 17" id="KW-0812">Transmembrane</keyword>
<evidence type="ECO:0000256" key="6">
    <source>
        <dbReference type="ARBA" id="ARBA00022692"/>
    </source>
</evidence>
<evidence type="ECO:0000313" key="21">
    <source>
        <dbReference type="Proteomes" id="UP000720189"/>
    </source>
</evidence>
<evidence type="ECO:0000256" key="16">
    <source>
        <dbReference type="SAM" id="MobiDB-lite"/>
    </source>
</evidence>
<feature type="transmembrane region" description="Helical" evidence="17">
    <location>
        <begin position="1533"/>
        <end position="1552"/>
    </location>
</feature>
<comment type="similarity">
    <text evidence="2 15">Belongs to the tannase family.</text>
</comment>
<evidence type="ECO:0000256" key="4">
    <source>
        <dbReference type="ARBA" id="ARBA00022448"/>
    </source>
</evidence>
<feature type="transmembrane region" description="Helical" evidence="17">
    <location>
        <begin position="1502"/>
        <end position="1521"/>
    </location>
</feature>
<dbReference type="Pfam" id="PF11951">
    <property type="entry name" value="Fungal_trans_2"/>
    <property type="match status" value="2"/>
</dbReference>
<feature type="transmembrane region" description="Helical" evidence="17">
    <location>
        <begin position="1315"/>
        <end position="1337"/>
    </location>
</feature>
<feature type="transmembrane region" description="Helical" evidence="17">
    <location>
        <begin position="1232"/>
        <end position="1251"/>
    </location>
</feature>
<dbReference type="SUPFAM" id="SSF57701">
    <property type="entry name" value="Zn2/Cys6 DNA-binding domain"/>
    <property type="match status" value="1"/>
</dbReference>
<name>A0A9P9GL27_FUSRE</name>
<evidence type="ECO:0000256" key="8">
    <source>
        <dbReference type="ARBA" id="ARBA00022729"/>
    </source>
</evidence>